<dbReference type="Proteomes" id="UP000772434">
    <property type="component" value="Unassembled WGS sequence"/>
</dbReference>
<name>A0A9P5UDZ2_9AGAR</name>
<proteinExistence type="predicted"/>
<feature type="chain" id="PRO_5040185874" evidence="1">
    <location>
        <begin position="22"/>
        <end position="211"/>
    </location>
</feature>
<feature type="signal peptide" evidence="1">
    <location>
        <begin position="1"/>
        <end position="21"/>
    </location>
</feature>
<keyword evidence="3" id="KW-1185">Reference proteome</keyword>
<dbReference type="EMBL" id="JADNRY010000006">
    <property type="protein sequence ID" value="KAF9076695.1"/>
    <property type="molecule type" value="Genomic_DNA"/>
</dbReference>
<keyword evidence="1" id="KW-0732">Signal</keyword>
<protein>
    <submittedName>
        <fullName evidence="2">Uncharacterized protein</fullName>
    </submittedName>
</protein>
<evidence type="ECO:0000256" key="1">
    <source>
        <dbReference type="SAM" id="SignalP"/>
    </source>
</evidence>
<evidence type="ECO:0000313" key="2">
    <source>
        <dbReference type="EMBL" id="KAF9076695.1"/>
    </source>
</evidence>
<dbReference type="AlphaFoldDB" id="A0A9P5UDZ2"/>
<accession>A0A9P5UDZ2</accession>
<dbReference type="OrthoDB" id="3030369at2759"/>
<comment type="caution">
    <text evidence="2">The sequence shown here is derived from an EMBL/GenBank/DDBJ whole genome shotgun (WGS) entry which is preliminary data.</text>
</comment>
<evidence type="ECO:0000313" key="3">
    <source>
        <dbReference type="Proteomes" id="UP000772434"/>
    </source>
</evidence>
<gene>
    <name evidence="2" type="ORF">BDP27DRAFT_1313754</name>
</gene>
<reference evidence="2" key="1">
    <citation type="submission" date="2020-11" db="EMBL/GenBank/DDBJ databases">
        <authorList>
            <consortium name="DOE Joint Genome Institute"/>
            <person name="Ahrendt S."/>
            <person name="Riley R."/>
            <person name="Andreopoulos W."/>
            <person name="Labutti K."/>
            <person name="Pangilinan J."/>
            <person name="Ruiz-Duenas F.J."/>
            <person name="Barrasa J.M."/>
            <person name="Sanchez-Garcia M."/>
            <person name="Camarero S."/>
            <person name="Miyauchi S."/>
            <person name="Serrano A."/>
            <person name="Linde D."/>
            <person name="Babiker R."/>
            <person name="Drula E."/>
            <person name="Ayuso-Fernandez I."/>
            <person name="Pacheco R."/>
            <person name="Padilla G."/>
            <person name="Ferreira P."/>
            <person name="Barriuso J."/>
            <person name="Kellner H."/>
            <person name="Castanera R."/>
            <person name="Alfaro M."/>
            <person name="Ramirez L."/>
            <person name="Pisabarro A.G."/>
            <person name="Kuo A."/>
            <person name="Tritt A."/>
            <person name="Lipzen A."/>
            <person name="He G."/>
            <person name="Yan M."/>
            <person name="Ng V."/>
            <person name="Cullen D."/>
            <person name="Martin F."/>
            <person name="Rosso M.-N."/>
            <person name="Henrissat B."/>
            <person name="Hibbett D."/>
            <person name="Martinez A.T."/>
            <person name="Grigoriev I.V."/>
        </authorList>
    </citation>
    <scope>NUCLEOTIDE SEQUENCE</scope>
    <source>
        <strain evidence="2">AH 40177</strain>
    </source>
</reference>
<sequence>MYRAIFSVAWAVSLLFQSTHASSVLAGHRQRDHDHELLQALSARQIVVPPQCDSECLVISMLAGCAPQECCTDMVVRNLTQCFECVGNASGTTNYSSPQSTIDALFLDCAEEGLNITDPTLPGQNPNRTLSALPSTISSDSSSLHQSTVTALSLPFSQITITALSTSSTASSTSPASTSAVSGSISSNSALFGWNWLTVIGSVCTGAIFMA</sequence>
<organism evidence="2 3">
    <name type="scientific">Rhodocollybia butyracea</name>
    <dbReference type="NCBI Taxonomy" id="206335"/>
    <lineage>
        <taxon>Eukaryota</taxon>
        <taxon>Fungi</taxon>
        <taxon>Dikarya</taxon>
        <taxon>Basidiomycota</taxon>
        <taxon>Agaricomycotina</taxon>
        <taxon>Agaricomycetes</taxon>
        <taxon>Agaricomycetidae</taxon>
        <taxon>Agaricales</taxon>
        <taxon>Marasmiineae</taxon>
        <taxon>Omphalotaceae</taxon>
        <taxon>Rhodocollybia</taxon>
    </lineage>
</organism>